<organism evidence="1 2">
    <name type="scientific">Mucuna pruriens</name>
    <name type="common">Velvet bean</name>
    <name type="synonym">Dolichos pruriens</name>
    <dbReference type="NCBI Taxonomy" id="157652"/>
    <lineage>
        <taxon>Eukaryota</taxon>
        <taxon>Viridiplantae</taxon>
        <taxon>Streptophyta</taxon>
        <taxon>Embryophyta</taxon>
        <taxon>Tracheophyta</taxon>
        <taxon>Spermatophyta</taxon>
        <taxon>Magnoliopsida</taxon>
        <taxon>eudicotyledons</taxon>
        <taxon>Gunneridae</taxon>
        <taxon>Pentapetalae</taxon>
        <taxon>rosids</taxon>
        <taxon>fabids</taxon>
        <taxon>Fabales</taxon>
        <taxon>Fabaceae</taxon>
        <taxon>Papilionoideae</taxon>
        <taxon>50 kb inversion clade</taxon>
        <taxon>NPAAA clade</taxon>
        <taxon>indigoferoid/millettioid clade</taxon>
        <taxon>Phaseoleae</taxon>
        <taxon>Mucuna</taxon>
    </lineage>
</organism>
<comment type="caution">
    <text evidence="1">The sequence shown here is derived from an EMBL/GenBank/DDBJ whole genome shotgun (WGS) entry which is preliminary data.</text>
</comment>
<dbReference type="Proteomes" id="UP000257109">
    <property type="component" value="Unassembled WGS sequence"/>
</dbReference>
<keyword evidence="2" id="KW-1185">Reference proteome</keyword>
<dbReference type="EMBL" id="QJKJ01008079">
    <property type="protein sequence ID" value="RDX80847.1"/>
    <property type="molecule type" value="Genomic_DNA"/>
</dbReference>
<evidence type="ECO:0000313" key="1">
    <source>
        <dbReference type="EMBL" id="RDX80847.1"/>
    </source>
</evidence>
<evidence type="ECO:0000313" key="2">
    <source>
        <dbReference type="Proteomes" id="UP000257109"/>
    </source>
</evidence>
<proteinExistence type="predicted"/>
<name>A0A371FR84_MUCPR</name>
<dbReference type="AlphaFoldDB" id="A0A371FR84"/>
<accession>A0A371FR84</accession>
<sequence length="96" mass="11423">MSLESVMDQIETPLDIWSLRYMVIEMITWLLRETPLIPFSLSPLCEDFLNKTLIRNETPTCFSTIIFFCYKIIRVLSFFTFDVDKLFCCGKKYVKM</sequence>
<feature type="non-terminal residue" evidence="1">
    <location>
        <position position="1"/>
    </location>
</feature>
<reference evidence="1" key="1">
    <citation type="submission" date="2018-05" db="EMBL/GenBank/DDBJ databases">
        <title>Draft genome of Mucuna pruriens seed.</title>
        <authorList>
            <person name="Nnadi N.E."/>
            <person name="Vos R."/>
            <person name="Hasami M.H."/>
            <person name="Devisetty U.K."/>
            <person name="Aguiy J.C."/>
        </authorList>
    </citation>
    <scope>NUCLEOTIDE SEQUENCE [LARGE SCALE GENOMIC DNA]</scope>
    <source>
        <strain evidence="1">JCA_2017</strain>
    </source>
</reference>
<protein>
    <submittedName>
        <fullName evidence="1">Uncharacterized protein</fullName>
    </submittedName>
</protein>
<gene>
    <name evidence="1" type="ORF">CR513_38546</name>
</gene>